<dbReference type="EMBL" id="JBEDUW010000001">
    <property type="protein sequence ID" value="KAK9949450.1"/>
    <property type="molecule type" value="Genomic_DNA"/>
</dbReference>
<organism evidence="2 3">
    <name type="scientific">Rubus argutus</name>
    <name type="common">Southern blackberry</name>
    <dbReference type="NCBI Taxonomy" id="59490"/>
    <lineage>
        <taxon>Eukaryota</taxon>
        <taxon>Viridiplantae</taxon>
        <taxon>Streptophyta</taxon>
        <taxon>Embryophyta</taxon>
        <taxon>Tracheophyta</taxon>
        <taxon>Spermatophyta</taxon>
        <taxon>Magnoliopsida</taxon>
        <taxon>eudicotyledons</taxon>
        <taxon>Gunneridae</taxon>
        <taxon>Pentapetalae</taxon>
        <taxon>rosids</taxon>
        <taxon>fabids</taxon>
        <taxon>Rosales</taxon>
        <taxon>Rosaceae</taxon>
        <taxon>Rosoideae</taxon>
        <taxon>Rosoideae incertae sedis</taxon>
        <taxon>Rubus</taxon>
    </lineage>
</organism>
<comment type="caution">
    <text evidence="2">The sequence shown here is derived from an EMBL/GenBank/DDBJ whole genome shotgun (WGS) entry which is preliminary data.</text>
</comment>
<proteinExistence type="predicted"/>
<reference evidence="2 3" key="1">
    <citation type="journal article" date="2023" name="G3 (Bethesda)">
        <title>A chromosome-length genome assembly and annotation of blackberry (Rubus argutus, cv. 'Hillquist').</title>
        <authorList>
            <person name="Bruna T."/>
            <person name="Aryal R."/>
            <person name="Dudchenko O."/>
            <person name="Sargent D.J."/>
            <person name="Mead D."/>
            <person name="Buti M."/>
            <person name="Cavallini A."/>
            <person name="Hytonen T."/>
            <person name="Andres J."/>
            <person name="Pham M."/>
            <person name="Weisz D."/>
            <person name="Mascagni F."/>
            <person name="Usai G."/>
            <person name="Natali L."/>
            <person name="Bassil N."/>
            <person name="Fernandez G.E."/>
            <person name="Lomsadze A."/>
            <person name="Armour M."/>
            <person name="Olukolu B."/>
            <person name="Poorten T."/>
            <person name="Britton C."/>
            <person name="Davik J."/>
            <person name="Ashrafi H."/>
            <person name="Aiden E.L."/>
            <person name="Borodovsky M."/>
            <person name="Worthington M."/>
        </authorList>
    </citation>
    <scope>NUCLEOTIDE SEQUENCE [LARGE SCALE GENOMIC DNA]</scope>
    <source>
        <strain evidence="2">PI 553951</strain>
    </source>
</reference>
<evidence type="ECO:0000256" key="1">
    <source>
        <dbReference type="SAM" id="MobiDB-lite"/>
    </source>
</evidence>
<keyword evidence="3" id="KW-1185">Reference proteome</keyword>
<sequence length="90" mass="9895">MATSTSAMGTHPWTPRRCAAITMAELYLELQPCLPPVEPDTSPTWCRASLRRFLKPHRRHPSIKTGAVASAKDPGAPTVIIPIHNHHPPD</sequence>
<evidence type="ECO:0000313" key="3">
    <source>
        <dbReference type="Proteomes" id="UP001457282"/>
    </source>
</evidence>
<evidence type="ECO:0000313" key="2">
    <source>
        <dbReference type="EMBL" id="KAK9949450.1"/>
    </source>
</evidence>
<dbReference type="AlphaFoldDB" id="A0AAW1YLU8"/>
<dbReference type="Proteomes" id="UP001457282">
    <property type="component" value="Unassembled WGS sequence"/>
</dbReference>
<name>A0AAW1YLU8_RUBAR</name>
<protein>
    <submittedName>
        <fullName evidence="2">Uncharacterized protein</fullName>
    </submittedName>
</protein>
<gene>
    <name evidence="2" type="ORF">M0R45_004969</name>
</gene>
<accession>A0AAW1YLU8</accession>
<feature type="region of interest" description="Disordered" evidence="1">
    <location>
        <begin position="58"/>
        <end position="78"/>
    </location>
</feature>